<comment type="caution">
    <text evidence="1">The sequence shown here is derived from an EMBL/GenBank/DDBJ whole genome shotgun (WGS) entry which is preliminary data.</text>
</comment>
<proteinExistence type="predicted"/>
<evidence type="ECO:0000313" key="2">
    <source>
        <dbReference type="Proteomes" id="UP000838821"/>
    </source>
</evidence>
<dbReference type="EMBL" id="CAKMMW010000020">
    <property type="protein sequence ID" value="CAH1221334.1"/>
    <property type="molecule type" value="Genomic_DNA"/>
</dbReference>
<dbReference type="Gene3D" id="1.50.10.100">
    <property type="entry name" value="Chondroitin AC/alginate lyase"/>
    <property type="match status" value="1"/>
</dbReference>
<name>A0ABM9CSD3_9BACL</name>
<accession>A0ABM9CSD3</accession>
<dbReference type="InterPro" id="IPR008929">
    <property type="entry name" value="Chondroitin_lyas"/>
</dbReference>
<evidence type="ECO:0000313" key="1">
    <source>
        <dbReference type="EMBL" id="CAH1221334.1"/>
    </source>
</evidence>
<evidence type="ECO:0008006" key="3">
    <source>
        <dbReference type="Google" id="ProtNLM"/>
    </source>
</evidence>
<sequence>MTTTVNAYPIYLVHERNSFFEAPRSEKFKVADLGFRAKIDKLKDSDHAIEFRAYTELDKFCLNLRYESVPPEADGEVVLSFDFGHTRRKRHGAFSIKFKQDGSVMYEEFLYEIEQLEIPPDIEYSISTSKGFANLTLRMPLRLLRIESSEQRILGFNAVRTLKSGDETTLITWSGIPGDRPTMGLGMGDLLLTRGLKEEEIETRKHQVQSESTFFFTRWEKWKIPQEIYGYVTEKRKGFTARLSRDDVDQARKSANTTLWGGRVKEEILQIADYWAAKSDDELFELVPVGNPRALSVGQYFGDPLAGGKRTAYQLCLERPYQYYNPATQTWWYNGMKLHNPTTGEEIVMDDDGQGFLAPEGFPNPGVRYMFTASYRLFILSMLMGNPYCSVLEDKNVCEETTGMQNAGAINNLAYAYLLTGETKYAFKALLLIGRIAELVPYMNGNYGSGYYDTVQISEPTTTESHWLSNFFEAADLLYEAGEVFRPDLERFFAAKPDAENKTRKVPFHVNTAVHEMIPYILYSCEIEKTRDADWSLRWIYLQLLIASYMGSGKLMRHILYGGKYSLESKFRNNFFRDGRYIYDSLGYIAAICEQVSMMANNNYRFTDEEHFPIGIDLFEDSDFSLKQVIGLFAKLRSGSLIPMFGDTLADNVEPISEDRRKGKIAYTPSYEIIYRRSPSLRSVIGGLLSRYDQEELTAYRLRSVRETNNKHSFLLLATAAEWEEYQQYEVNADQLQPSFLLQDSETSMFRVGTNAHNCKHVMLYGQPSAGHRHGDKLGLWIGGYGYHLQTSAGRYPFTWLSPKYEAWETHSAACTVVVVDGKDQVPSYSRQKSHYEGDILQMAGLDNTMAYPGTLYERWCWIVQAPDQENAYIVDFNGLSGGNTFDYNTVGMDCKSESVLFEGIEESDWLPMEGTLAGSNVPLYSKPGYGWMKALRKAKVNRPISWTFPYGAASLKIHTVPKGEQRELILCLGEKGGEEMRKSHWEPFVLWRDEDKLDAATHSTGFISVLEPFEGTSFLQSVRPLEPDMDSAPCHPMSTGMEIRYGDGKHRDIVLSSYTEGEKVRYCDSQGRIFETDAKALVLRYRDNQLIQLEAVRYSQIRTAEGEWKAGISTYRGLVTEVDAETRTIGVKLDRVNDSLEQAFLGQAALIDSADYLKPSAYYLYDPQIVGDLLKFRSDMSLIKLEEGWPSPHKRLGLGNKQVIEYRGKKVHMDVKLGDSFALSNVLRLDLS</sequence>
<protein>
    <recommendedName>
        <fullName evidence="3">Heparinase II/III-like protein</fullName>
    </recommendedName>
</protein>
<keyword evidence="2" id="KW-1185">Reference proteome</keyword>
<dbReference type="Gene3D" id="2.70.98.70">
    <property type="match status" value="1"/>
</dbReference>
<dbReference type="RefSeq" id="WP_236291272.1">
    <property type="nucleotide sequence ID" value="NZ_CAKMMW010000020.1"/>
</dbReference>
<dbReference type="SUPFAM" id="SSF48230">
    <property type="entry name" value="Chondroitin AC/alginate lyase"/>
    <property type="match status" value="1"/>
</dbReference>
<gene>
    <name evidence="1" type="ORF">PAECIP111891_05159</name>
</gene>
<organism evidence="1 2">
    <name type="scientific">Paenibacillus allorhizoplanae</name>
    <dbReference type="NCBI Taxonomy" id="2905648"/>
    <lineage>
        <taxon>Bacteria</taxon>
        <taxon>Bacillati</taxon>
        <taxon>Bacillota</taxon>
        <taxon>Bacilli</taxon>
        <taxon>Bacillales</taxon>
        <taxon>Paenibacillaceae</taxon>
        <taxon>Paenibacillus</taxon>
    </lineage>
</organism>
<dbReference type="Proteomes" id="UP000838821">
    <property type="component" value="Unassembled WGS sequence"/>
</dbReference>
<reference evidence="1" key="1">
    <citation type="submission" date="2022-01" db="EMBL/GenBank/DDBJ databases">
        <authorList>
            <person name="Criscuolo A."/>
        </authorList>
    </citation>
    <scope>NUCLEOTIDE SEQUENCE</scope>
    <source>
        <strain evidence="1">CIP111891</strain>
    </source>
</reference>